<organism evidence="2 3">
    <name type="scientific">Ancylobacter dichloromethanicus</name>
    <dbReference type="NCBI Taxonomy" id="518825"/>
    <lineage>
        <taxon>Bacteria</taxon>
        <taxon>Pseudomonadati</taxon>
        <taxon>Pseudomonadota</taxon>
        <taxon>Alphaproteobacteria</taxon>
        <taxon>Hyphomicrobiales</taxon>
        <taxon>Xanthobacteraceae</taxon>
        <taxon>Ancylobacter</taxon>
    </lineage>
</organism>
<accession>A0A9W6JB48</accession>
<reference evidence="2" key="1">
    <citation type="journal article" date="2014" name="Int. J. Syst. Evol. Microbiol.">
        <title>Complete genome sequence of Corynebacterium casei LMG S-19264T (=DSM 44701T), isolated from a smear-ripened cheese.</title>
        <authorList>
            <consortium name="US DOE Joint Genome Institute (JGI-PGF)"/>
            <person name="Walter F."/>
            <person name="Albersmeier A."/>
            <person name="Kalinowski J."/>
            <person name="Ruckert C."/>
        </authorList>
    </citation>
    <scope>NUCLEOTIDE SEQUENCE</scope>
    <source>
        <strain evidence="2">VKM B-2484</strain>
    </source>
</reference>
<name>A0A9W6JB48_9HYPH</name>
<proteinExistence type="predicted"/>
<keyword evidence="1" id="KW-1133">Transmembrane helix</keyword>
<dbReference type="Proteomes" id="UP001143370">
    <property type="component" value="Unassembled WGS sequence"/>
</dbReference>
<comment type="caution">
    <text evidence="2">The sequence shown here is derived from an EMBL/GenBank/DDBJ whole genome shotgun (WGS) entry which is preliminary data.</text>
</comment>
<feature type="transmembrane region" description="Helical" evidence="1">
    <location>
        <begin position="14"/>
        <end position="32"/>
    </location>
</feature>
<dbReference type="RefSeq" id="WP_213371170.1">
    <property type="nucleotide sequence ID" value="NZ_BSFJ01000018.1"/>
</dbReference>
<sequence length="93" mass="10067">MTNRVGAAFDFLGAAYRAALVIVLLGGGLWLLNGMYRSLLIEPGETVEELCGNVAELRDLIAESAERKGMETPRITPLEAMKSTCDRKGLLPT</sequence>
<gene>
    <name evidence="2" type="ORF">GCM10017643_27210</name>
</gene>
<keyword evidence="3" id="KW-1185">Reference proteome</keyword>
<protein>
    <submittedName>
        <fullName evidence="2">Uncharacterized protein</fullName>
    </submittedName>
</protein>
<dbReference type="AlphaFoldDB" id="A0A9W6JB48"/>
<keyword evidence="1" id="KW-0472">Membrane</keyword>
<evidence type="ECO:0000256" key="1">
    <source>
        <dbReference type="SAM" id="Phobius"/>
    </source>
</evidence>
<dbReference type="EMBL" id="BSFJ01000018">
    <property type="protein sequence ID" value="GLK72605.1"/>
    <property type="molecule type" value="Genomic_DNA"/>
</dbReference>
<evidence type="ECO:0000313" key="2">
    <source>
        <dbReference type="EMBL" id="GLK72605.1"/>
    </source>
</evidence>
<reference evidence="2" key="2">
    <citation type="submission" date="2023-01" db="EMBL/GenBank/DDBJ databases">
        <authorList>
            <person name="Sun Q."/>
            <person name="Evtushenko L."/>
        </authorList>
    </citation>
    <scope>NUCLEOTIDE SEQUENCE</scope>
    <source>
        <strain evidence="2">VKM B-2484</strain>
    </source>
</reference>
<keyword evidence="1" id="KW-0812">Transmembrane</keyword>
<evidence type="ECO:0000313" key="3">
    <source>
        <dbReference type="Proteomes" id="UP001143370"/>
    </source>
</evidence>